<sequence length="81" mass="9589">MGRGLKSMAVKPTNDSTNQKRYSKQKKEGNNQCKNRLANKHRIGNLRRIHTIILKYRSLYRTSNGEHLHYIVLQEEIYPHL</sequence>
<protein>
    <submittedName>
        <fullName evidence="2">Uncharacterized protein</fullName>
    </submittedName>
</protein>
<evidence type="ECO:0000313" key="2">
    <source>
        <dbReference type="EMBL" id="DAD99404.1"/>
    </source>
</evidence>
<accession>A0A8S5NYE1</accession>
<proteinExistence type="predicted"/>
<reference evidence="2" key="1">
    <citation type="journal article" date="2021" name="Proc. Natl. Acad. Sci. U.S.A.">
        <title>A Catalog of Tens of Thousands of Viruses from Human Metagenomes Reveals Hidden Associations with Chronic Diseases.</title>
        <authorList>
            <person name="Tisza M.J."/>
            <person name="Buck C.B."/>
        </authorList>
    </citation>
    <scope>NUCLEOTIDE SEQUENCE</scope>
    <source>
        <strain evidence="2">CtX0F7</strain>
    </source>
</reference>
<organism evidence="2">
    <name type="scientific">Microviridae sp. ctX0F7</name>
    <dbReference type="NCBI Taxonomy" id="2824999"/>
    <lineage>
        <taxon>Viruses</taxon>
        <taxon>Monodnaviria</taxon>
        <taxon>Sangervirae</taxon>
        <taxon>Phixviricota</taxon>
        <taxon>Malgrandaviricetes</taxon>
        <taxon>Petitvirales</taxon>
        <taxon>Microviridae</taxon>
    </lineage>
</organism>
<name>A0A8S5NYE1_9VIRU</name>
<feature type="region of interest" description="Disordered" evidence="1">
    <location>
        <begin position="1"/>
        <end position="37"/>
    </location>
</feature>
<dbReference type="EMBL" id="BK015284">
    <property type="protein sequence ID" value="DAD99404.1"/>
    <property type="molecule type" value="Genomic_DNA"/>
</dbReference>
<evidence type="ECO:0000256" key="1">
    <source>
        <dbReference type="SAM" id="MobiDB-lite"/>
    </source>
</evidence>